<dbReference type="InterPro" id="IPR014352">
    <property type="entry name" value="FERM/acyl-CoA-bd_prot_sf"/>
</dbReference>
<evidence type="ECO:0000313" key="5">
    <source>
        <dbReference type="Proteomes" id="UP000054538"/>
    </source>
</evidence>
<dbReference type="PANTHER" id="PTHR23310">
    <property type="entry name" value="ACYL-COA-BINDING PROTEIN, ACBP"/>
    <property type="match status" value="1"/>
</dbReference>
<reference evidence="5" key="2">
    <citation type="submission" date="2015-01" db="EMBL/GenBank/DDBJ databases">
        <title>Evolutionary Origins and Diversification of the Mycorrhizal Mutualists.</title>
        <authorList>
            <consortium name="DOE Joint Genome Institute"/>
            <consortium name="Mycorrhizal Genomics Consortium"/>
            <person name="Kohler A."/>
            <person name="Kuo A."/>
            <person name="Nagy L.G."/>
            <person name="Floudas D."/>
            <person name="Copeland A."/>
            <person name="Barry K.W."/>
            <person name="Cichocki N."/>
            <person name="Veneault-Fourrey C."/>
            <person name="LaButti K."/>
            <person name="Lindquist E.A."/>
            <person name="Lipzen A."/>
            <person name="Lundell T."/>
            <person name="Morin E."/>
            <person name="Murat C."/>
            <person name="Riley R."/>
            <person name="Ohm R."/>
            <person name="Sun H."/>
            <person name="Tunlid A."/>
            <person name="Henrissat B."/>
            <person name="Grigoriev I.V."/>
            <person name="Hibbett D.S."/>
            <person name="Martin F."/>
        </authorList>
    </citation>
    <scope>NUCLEOTIDE SEQUENCE [LARGE SCALE GENOMIC DNA]</scope>
    <source>
        <strain evidence="5">Ve08.2h10</strain>
    </source>
</reference>
<evidence type="ECO:0000259" key="3">
    <source>
        <dbReference type="PROSITE" id="PS51228"/>
    </source>
</evidence>
<feature type="domain" description="ACB" evidence="3">
    <location>
        <begin position="7"/>
        <end position="96"/>
    </location>
</feature>
<feature type="region of interest" description="Disordered" evidence="2">
    <location>
        <begin position="126"/>
        <end position="147"/>
    </location>
</feature>
<dbReference type="PROSITE" id="PS00880">
    <property type="entry name" value="ACB_1"/>
    <property type="match status" value="1"/>
</dbReference>
<feature type="compositionally biased region" description="Low complexity" evidence="2">
    <location>
        <begin position="193"/>
        <end position="205"/>
    </location>
</feature>
<organism evidence="4 5">
    <name type="scientific">Paxillus rubicundulus Ve08.2h10</name>
    <dbReference type="NCBI Taxonomy" id="930991"/>
    <lineage>
        <taxon>Eukaryota</taxon>
        <taxon>Fungi</taxon>
        <taxon>Dikarya</taxon>
        <taxon>Basidiomycota</taxon>
        <taxon>Agaricomycotina</taxon>
        <taxon>Agaricomycetes</taxon>
        <taxon>Agaricomycetidae</taxon>
        <taxon>Boletales</taxon>
        <taxon>Paxilineae</taxon>
        <taxon>Paxillaceae</taxon>
        <taxon>Paxillus</taxon>
    </lineage>
</organism>
<protein>
    <recommendedName>
        <fullName evidence="3">ACB domain-containing protein</fullName>
    </recommendedName>
</protein>
<feature type="region of interest" description="Disordered" evidence="2">
    <location>
        <begin position="166"/>
        <end position="224"/>
    </location>
</feature>
<evidence type="ECO:0000313" key="4">
    <source>
        <dbReference type="EMBL" id="KIK77692.1"/>
    </source>
</evidence>
<dbReference type="Gene3D" id="1.20.80.10">
    <property type="match status" value="1"/>
</dbReference>
<dbReference type="Pfam" id="PF00887">
    <property type="entry name" value="ACBP"/>
    <property type="match status" value="1"/>
</dbReference>
<feature type="compositionally biased region" description="Polar residues" evidence="2">
    <location>
        <begin position="276"/>
        <end position="285"/>
    </location>
</feature>
<dbReference type="InterPro" id="IPR000582">
    <property type="entry name" value="Acyl-CoA-binding_protein"/>
</dbReference>
<dbReference type="Proteomes" id="UP000054538">
    <property type="component" value="Unassembled WGS sequence"/>
</dbReference>
<dbReference type="HOGENOM" id="CLU_046559_0_0_1"/>
<keyword evidence="5" id="KW-1185">Reference proteome</keyword>
<dbReference type="STRING" id="930991.A0A0D0C3E2"/>
<dbReference type="PROSITE" id="PS51228">
    <property type="entry name" value="ACB_2"/>
    <property type="match status" value="1"/>
</dbReference>
<dbReference type="EMBL" id="KN826875">
    <property type="protein sequence ID" value="KIK77692.1"/>
    <property type="molecule type" value="Genomic_DNA"/>
</dbReference>
<feature type="region of interest" description="Disordered" evidence="2">
    <location>
        <begin position="266"/>
        <end position="306"/>
    </location>
</feature>
<feature type="region of interest" description="Disordered" evidence="2">
    <location>
        <begin position="341"/>
        <end position="363"/>
    </location>
</feature>
<feature type="compositionally biased region" description="Low complexity" evidence="2">
    <location>
        <begin position="129"/>
        <end position="139"/>
    </location>
</feature>
<dbReference type="GO" id="GO:0006631">
    <property type="term" value="P:fatty acid metabolic process"/>
    <property type="evidence" value="ECO:0007669"/>
    <property type="project" value="TreeGrafter"/>
</dbReference>
<dbReference type="InParanoid" id="A0A0D0C3E2"/>
<reference evidence="4 5" key="1">
    <citation type="submission" date="2014-04" db="EMBL/GenBank/DDBJ databases">
        <authorList>
            <consortium name="DOE Joint Genome Institute"/>
            <person name="Kuo A."/>
            <person name="Kohler A."/>
            <person name="Jargeat P."/>
            <person name="Nagy L.G."/>
            <person name="Floudas D."/>
            <person name="Copeland A."/>
            <person name="Barry K.W."/>
            <person name="Cichocki N."/>
            <person name="Veneault-Fourrey C."/>
            <person name="LaButti K."/>
            <person name="Lindquist E.A."/>
            <person name="Lipzen A."/>
            <person name="Lundell T."/>
            <person name="Morin E."/>
            <person name="Murat C."/>
            <person name="Sun H."/>
            <person name="Tunlid A."/>
            <person name="Henrissat B."/>
            <person name="Grigoriev I.V."/>
            <person name="Hibbett D.S."/>
            <person name="Martin F."/>
            <person name="Nordberg H.P."/>
            <person name="Cantor M.N."/>
            <person name="Hua S.X."/>
        </authorList>
    </citation>
    <scope>NUCLEOTIDE SEQUENCE [LARGE SCALE GENOMIC DNA]</scope>
    <source>
        <strain evidence="4 5">Ve08.2h10</strain>
    </source>
</reference>
<evidence type="ECO:0000256" key="2">
    <source>
        <dbReference type="SAM" id="MobiDB-lite"/>
    </source>
</evidence>
<dbReference type="OrthoDB" id="346910at2759"/>
<evidence type="ECO:0000256" key="1">
    <source>
        <dbReference type="ARBA" id="ARBA00023121"/>
    </source>
</evidence>
<dbReference type="FunFam" id="1.20.80.10:FF:000010">
    <property type="entry name" value="Acyl-CoA-binding domain-containing protein 5"/>
    <property type="match status" value="1"/>
</dbReference>
<proteinExistence type="predicted"/>
<dbReference type="InterPro" id="IPR022408">
    <property type="entry name" value="Acyl-CoA-binding_prot_CS"/>
</dbReference>
<accession>A0A0D0C3E2</accession>
<dbReference type="SUPFAM" id="SSF47027">
    <property type="entry name" value="Acyl-CoA binding protein"/>
    <property type="match status" value="1"/>
</dbReference>
<gene>
    <name evidence="4" type="ORF">PAXRUDRAFT_834909</name>
</gene>
<dbReference type="InterPro" id="IPR035984">
    <property type="entry name" value="Acyl-CoA-binding_sf"/>
</dbReference>
<feature type="compositionally biased region" description="Acidic residues" evidence="2">
    <location>
        <begin position="167"/>
        <end position="180"/>
    </location>
</feature>
<sequence>MDSRQLIDAQFDRAVEIVQSLPKTGPIQTGYEEKLTMYSLYKQATVGNVTSPRPGMFDMLGRAKWDAWAKHRDLDRYEAKWLYVDALLKALSKYPDKTTARDLSDELHSYGGDPSNLVSSHELIRAESRNSSSSGSTSSEGHTRAPQALTSSQYQDLGQVYRFNSDADADGESSEDGEVGDEARDLPAVRDASQQPRPLSSVSLSSRHKASVMGSFVSPPPRRASVPLMQPLPNFETISAFADLRSEISLPSSSVHPSSVPYAGRFASPSRDLAPQVQSTTSHYQGQPLRPPSRHNNSAGGWVRPPSHGLPLENAVESIQVHLAALTERIDTLESSLASQFHRQVQQSTSSPPSGCSSGRGSPAGPRFVPQDLYRDIDDMGLWSLVLKPLLRGLSSLRILLLFFFGSEQNRSPVLIVVRRLLLDISFVFAVLGFMRAVWRESGTRRREVAAALVVLWGAISGKRGTRLPGRMYQGCGGGT</sequence>
<keyword evidence="1" id="KW-0446">Lipid-binding</keyword>
<dbReference type="PANTHER" id="PTHR23310:SF133">
    <property type="entry name" value="COA BINDING PROTEIN, PUTATIVE (AFU_ORTHOLOGUE AFUA_1G12300)-RELATED"/>
    <property type="match status" value="1"/>
</dbReference>
<name>A0A0D0C3E2_9AGAM</name>
<dbReference type="PRINTS" id="PR00689">
    <property type="entry name" value="ACOABINDINGP"/>
</dbReference>
<dbReference type="GO" id="GO:0000062">
    <property type="term" value="F:fatty-acyl-CoA binding"/>
    <property type="evidence" value="ECO:0007669"/>
    <property type="project" value="InterPro"/>
</dbReference>
<feature type="compositionally biased region" description="Low complexity" evidence="2">
    <location>
        <begin position="348"/>
        <end position="363"/>
    </location>
</feature>
<dbReference type="AlphaFoldDB" id="A0A0D0C3E2"/>